<gene>
    <name evidence="4" type="ORF">B0H63DRAFT_131896</name>
</gene>
<dbReference type="InterPro" id="IPR050452">
    <property type="entry name" value="Metacaspase"/>
</dbReference>
<comment type="similarity">
    <text evidence="1">Belongs to the peptidase C14B family.</text>
</comment>
<dbReference type="PANTHER" id="PTHR48104">
    <property type="entry name" value="METACASPASE-4"/>
    <property type="match status" value="1"/>
</dbReference>
<accession>A0AAE0P0P2</accession>
<dbReference type="GO" id="GO:0006508">
    <property type="term" value="P:proteolysis"/>
    <property type="evidence" value="ECO:0007669"/>
    <property type="project" value="InterPro"/>
</dbReference>
<name>A0AAE0P0P2_9PEZI</name>
<dbReference type="EMBL" id="JAULSW010000002">
    <property type="protein sequence ID" value="KAK3391099.1"/>
    <property type="molecule type" value="Genomic_DNA"/>
</dbReference>
<evidence type="ECO:0000256" key="1">
    <source>
        <dbReference type="ARBA" id="ARBA00009005"/>
    </source>
</evidence>
<dbReference type="Gene3D" id="3.40.50.1460">
    <property type="match status" value="1"/>
</dbReference>
<evidence type="ECO:0000313" key="5">
    <source>
        <dbReference type="Proteomes" id="UP001285441"/>
    </source>
</evidence>
<dbReference type="AlphaFoldDB" id="A0AAE0P0P2"/>
<reference evidence="4" key="1">
    <citation type="journal article" date="2023" name="Mol. Phylogenet. Evol.">
        <title>Genome-scale phylogeny and comparative genomics of the fungal order Sordariales.</title>
        <authorList>
            <person name="Hensen N."/>
            <person name="Bonometti L."/>
            <person name="Westerberg I."/>
            <person name="Brannstrom I.O."/>
            <person name="Guillou S."/>
            <person name="Cros-Aarteil S."/>
            <person name="Calhoun S."/>
            <person name="Haridas S."/>
            <person name="Kuo A."/>
            <person name="Mondo S."/>
            <person name="Pangilinan J."/>
            <person name="Riley R."/>
            <person name="LaButti K."/>
            <person name="Andreopoulos B."/>
            <person name="Lipzen A."/>
            <person name="Chen C."/>
            <person name="Yan M."/>
            <person name="Daum C."/>
            <person name="Ng V."/>
            <person name="Clum A."/>
            <person name="Steindorff A."/>
            <person name="Ohm R.A."/>
            <person name="Martin F."/>
            <person name="Silar P."/>
            <person name="Natvig D.O."/>
            <person name="Lalanne C."/>
            <person name="Gautier V."/>
            <person name="Ament-Velasquez S.L."/>
            <person name="Kruys A."/>
            <person name="Hutchinson M.I."/>
            <person name="Powell A.J."/>
            <person name="Barry K."/>
            <person name="Miller A.N."/>
            <person name="Grigoriev I.V."/>
            <person name="Debuchy R."/>
            <person name="Gladieux P."/>
            <person name="Hiltunen Thoren M."/>
            <person name="Johannesson H."/>
        </authorList>
    </citation>
    <scope>NUCLEOTIDE SEQUENCE</scope>
    <source>
        <strain evidence="4">CBS 232.78</strain>
    </source>
</reference>
<evidence type="ECO:0000259" key="3">
    <source>
        <dbReference type="Pfam" id="PF00656"/>
    </source>
</evidence>
<evidence type="ECO:0000256" key="2">
    <source>
        <dbReference type="SAM" id="MobiDB-lite"/>
    </source>
</evidence>
<dbReference type="PANTHER" id="PTHR48104:SF30">
    <property type="entry name" value="METACASPASE-1"/>
    <property type="match status" value="1"/>
</dbReference>
<dbReference type="Proteomes" id="UP001285441">
    <property type="component" value="Unassembled WGS sequence"/>
</dbReference>
<dbReference type="GO" id="GO:0005737">
    <property type="term" value="C:cytoplasm"/>
    <property type="evidence" value="ECO:0007669"/>
    <property type="project" value="TreeGrafter"/>
</dbReference>
<dbReference type="InterPro" id="IPR011600">
    <property type="entry name" value="Pept_C14_caspase"/>
</dbReference>
<organism evidence="4 5">
    <name type="scientific">Podospora didyma</name>
    <dbReference type="NCBI Taxonomy" id="330526"/>
    <lineage>
        <taxon>Eukaryota</taxon>
        <taxon>Fungi</taxon>
        <taxon>Dikarya</taxon>
        <taxon>Ascomycota</taxon>
        <taxon>Pezizomycotina</taxon>
        <taxon>Sordariomycetes</taxon>
        <taxon>Sordariomycetidae</taxon>
        <taxon>Sordariales</taxon>
        <taxon>Podosporaceae</taxon>
        <taxon>Podospora</taxon>
    </lineage>
</organism>
<dbReference type="Pfam" id="PF00656">
    <property type="entry name" value="Peptidase_C14"/>
    <property type="match status" value="1"/>
</dbReference>
<feature type="domain" description="Peptidase C14 caspase" evidence="3">
    <location>
        <begin position="9"/>
        <end position="310"/>
    </location>
</feature>
<reference evidence="4" key="2">
    <citation type="submission" date="2023-06" db="EMBL/GenBank/DDBJ databases">
        <authorList>
            <consortium name="Lawrence Berkeley National Laboratory"/>
            <person name="Haridas S."/>
            <person name="Hensen N."/>
            <person name="Bonometti L."/>
            <person name="Westerberg I."/>
            <person name="Brannstrom I.O."/>
            <person name="Guillou S."/>
            <person name="Cros-Aarteil S."/>
            <person name="Calhoun S."/>
            <person name="Kuo A."/>
            <person name="Mondo S."/>
            <person name="Pangilinan J."/>
            <person name="Riley R."/>
            <person name="LaButti K."/>
            <person name="Andreopoulos B."/>
            <person name="Lipzen A."/>
            <person name="Chen C."/>
            <person name="Yanf M."/>
            <person name="Daum C."/>
            <person name="Ng V."/>
            <person name="Clum A."/>
            <person name="Steindorff A."/>
            <person name="Ohm R."/>
            <person name="Martin F."/>
            <person name="Silar P."/>
            <person name="Natvig D."/>
            <person name="Lalanne C."/>
            <person name="Gautier V."/>
            <person name="Ament-velasquez S.L."/>
            <person name="Kruys A."/>
            <person name="Hutchinson M.I."/>
            <person name="Powell A.J."/>
            <person name="Barry K."/>
            <person name="Miller A.N."/>
            <person name="Grigoriev I.V."/>
            <person name="Debuchy R."/>
            <person name="Gladieux P."/>
            <person name="Thoren M.H."/>
            <person name="Johannesson H."/>
        </authorList>
    </citation>
    <scope>NUCLEOTIDE SEQUENCE</scope>
    <source>
        <strain evidence="4">CBS 232.78</strain>
    </source>
</reference>
<feature type="region of interest" description="Disordered" evidence="2">
    <location>
        <begin position="207"/>
        <end position="229"/>
    </location>
</feature>
<dbReference type="GO" id="GO:0004197">
    <property type="term" value="F:cysteine-type endopeptidase activity"/>
    <property type="evidence" value="ECO:0007669"/>
    <property type="project" value="InterPro"/>
</dbReference>
<evidence type="ECO:0000313" key="4">
    <source>
        <dbReference type="EMBL" id="KAK3391099.1"/>
    </source>
</evidence>
<comment type="caution">
    <text evidence="4">The sequence shown here is derived from an EMBL/GenBank/DDBJ whole genome shotgun (WGS) entry which is preliminary data.</text>
</comment>
<keyword evidence="5" id="KW-1185">Reference proteome</keyword>
<sequence length="710" mass="78000">MSSTNTVSRYAILIGINAYPDRPLAGCVRDVKAVKEYLKRVSNNNNDTHIELFIAANQNSPSIGTTDTSSDDPSRRPTYRNITNALENVTTAAKPGDLVYIHFSGHGTRCEPYAEFSSQSTGDLALVLLADEKRNGSNIFLRGPRLALALNAMVEKGLIVTVVLDCCFSGSVYRREDNPKVRFYPGSEDLLSPDVLPDVEEAKEDIIEDTEMAETTTTPDPSSEGESRDASMRLNWLINPDGYSILAACGPHEEGLEREFDGETRGILSYLLLQALQHHGGLGKRLQDIYAFLQAKFRDGIWQQNPILYGNKRQGFFGTVAARSLDAHDTAVVPIVRAQDGSVELHAGQAQGVCVGDIFALCSAANAVGSGNSGLERDQVLGKVTKVGALVSQLNVDEGGEQIAPQIPISVHHVETGWIARPLTRLSLQKFRIQPSPNITSRAEWLTALNERSLDLYEDGEIGAPSFRVDLNIATEEYEIRDVESGQKITNLPPMPANSSQTEKQTSYSLCAKILEHLARYSLAKQLTTMEPADLAQSFAKSFIVQITTRSSGTVSHVGSPVVEVYHSSDKKWTFELQVENKNPSHAIYVYVHNMGPLWQVEGIDMGSYQVIPPRDDDQNFSGVVKKKLRTMVPAEMVSQGYRRCEDIIKVFVTSRPTSFDILELPKIGRVASPPKDSSSRISWSSGGHDDASGCLWAAVNFTVYTTLKE</sequence>
<protein>
    <submittedName>
        <fullName evidence="4">Caspase domain-containing protein</fullName>
    </submittedName>
</protein>
<proteinExistence type="inferred from homology"/>